<feature type="compositionally biased region" description="Acidic residues" evidence="1">
    <location>
        <begin position="261"/>
        <end position="270"/>
    </location>
</feature>
<protein>
    <submittedName>
        <fullName evidence="3">Uncharacterized protein</fullName>
    </submittedName>
</protein>
<reference evidence="3" key="1">
    <citation type="submission" date="2019-09" db="EMBL/GenBank/DDBJ databases">
        <authorList>
            <person name="Zhang L."/>
        </authorList>
    </citation>
    <scope>NUCLEOTIDE SEQUENCE</scope>
</reference>
<feature type="transmembrane region" description="Helical" evidence="2">
    <location>
        <begin position="512"/>
        <end position="534"/>
    </location>
</feature>
<feature type="region of interest" description="Disordered" evidence="1">
    <location>
        <begin position="250"/>
        <end position="278"/>
    </location>
</feature>
<dbReference type="Pfam" id="PF03140">
    <property type="entry name" value="DUF247"/>
    <property type="match status" value="1"/>
</dbReference>
<dbReference type="PANTHER" id="PTHR31549">
    <property type="entry name" value="PROTEIN, PUTATIVE (DUF247)-RELATED-RELATED"/>
    <property type="match status" value="1"/>
</dbReference>
<proteinExistence type="predicted"/>
<evidence type="ECO:0000313" key="3">
    <source>
        <dbReference type="EMBL" id="VVW25077.1"/>
    </source>
</evidence>
<sequence length="555" mass="63016">MKKESPRSFNEHRWVVQIRRQIEEALDDDADADLPVSIFNVPKPLMAAKPEAYIPQQVAIGPYHHRRPELYEMERYKLSSARWVQKSLRNIKFQAVVEHFTKLEHRIRSSYHRYVELNGETLAWMMAVDASFLLEYLNLYAVDCPRASPASARMSHLIDCTGRKAAHGATSRDIVMLENQIPLFLLAKLLEFQCASPQESERRLLMMLIGFCKELSPFRMVDDAPQIQVTDQGAHLLQVLYDAVVPPAEITPESGKKSGENVEEEIDGHDDDGPNSNQQKVSWTYFRQFIGSVWNRTAQRLLPPQPVKLIVIPWKVLRNLPVFALLRQPIDGLLDSIFDTGASGNVGKQKVGEEDQLRPPLAEELEIPSAAELKDAGVTFRQTTGGLISIRFDSKSAAFFLPIITVDANTEVIMRNLVAYEASATPGPLVLTRYTELMNGIIDGEEDVRVLREEGIVCNHLKSDVEAACMWNGMSRSVRLTRVKHLDKVIQEVNRYYHGSWKVRTRKFMGRYVFASWQLLTLLAAVLLLLMMAFQAFCLVYGCSRLLDEQKAMAD</sequence>
<dbReference type="AlphaFoldDB" id="A0A5K1CFF2"/>
<accession>A0A5K1CFF2</accession>
<keyword evidence="2" id="KW-0472">Membrane</keyword>
<organism evidence="3">
    <name type="scientific">Nymphaea colorata</name>
    <name type="common">pocket water lily</name>
    <dbReference type="NCBI Taxonomy" id="210225"/>
    <lineage>
        <taxon>Eukaryota</taxon>
        <taxon>Viridiplantae</taxon>
        <taxon>Streptophyta</taxon>
        <taxon>Embryophyta</taxon>
        <taxon>Tracheophyta</taxon>
        <taxon>Spermatophyta</taxon>
        <taxon>Magnoliopsida</taxon>
        <taxon>Nymphaeales</taxon>
        <taxon>Nymphaeaceae</taxon>
        <taxon>Nymphaea</taxon>
    </lineage>
</organism>
<gene>
    <name evidence="3" type="ORF">NYM_LOCUS18017</name>
</gene>
<keyword evidence="2" id="KW-1133">Transmembrane helix</keyword>
<dbReference type="PANTHER" id="PTHR31549:SF23">
    <property type="entry name" value="OS03G0591600 PROTEIN"/>
    <property type="match status" value="1"/>
</dbReference>
<name>A0A5K1CFF2_9MAGN</name>
<dbReference type="OrthoDB" id="2356035at2759"/>
<evidence type="ECO:0000256" key="1">
    <source>
        <dbReference type="SAM" id="MobiDB-lite"/>
    </source>
</evidence>
<dbReference type="OMA" id="HHHAISR"/>
<dbReference type="EMBL" id="LR721782">
    <property type="protein sequence ID" value="VVW25077.1"/>
    <property type="molecule type" value="Genomic_DNA"/>
</dbReference>
<dbReference type="Gramene" id="NC4G0152460.1">
    <property type="protein sequence ID" value="NC4G0152460.1:cds"/>
    <property type="gene ID" value="NC4G0152460"/>
</dbReference>
<evidence type="ECO:0000256" key="2">
    <source>
        <dbReference type="SAM" id="Phobius"/>
    </source>
</evidence>
<keyword evidence="2" id="KW-0812">Transmembrane</keyword>
<dbReference type="InterPro" id="IPR004158">
    <property type="entry name" value="DUF247_pln"/>
</dbReference>